<dbReference type="AlphaFoldDB" id="A0A6M3JUD0"/>
<name>A0A6M3JUD0_9ZZZZ</name>
<accession>A0A6M3JUD0</accession>
<gene>
    <name evidence="1" type="ORF">MM415A02626_0015</name>
</gene>
<protein>
    <submittedName>
        <fullName evidence="1">Putative peptidase</fullName>
    </submittedName>
</protein>
<proteinExistence type="predicted"/>
<sequence>MNWLSKFFGGTVERPSPTDWLPEGVVRKWADSIPWESLNLGVALSQKPKVWVPMIPDTNSMDGVFDYGNNNILIAGANEIDHKIIVRCILTGDIAVYRTSTTYAIHRVIAIGYDAKGKYFRFKGDNNFSTDPGRVRESEIEWVSIGVIY</sequence>
<dbReference type="EMBL" id="MT141974">
    <property type="protein sequence ID" value="QJA72742.1"/>
    <property type="molecule type" value="Genomic_DNA"/>
</dbReference>
<evidence type="ECO:0000313" key="1">
    <source>
        <dbReference type="EMBL" id="QJA72742.1"/>
    </source>
</evidence>
<reference evidence="1" key="1">
    <citation type="submission" date="2020-03" db="EMBL/GenBank/DDBJ databases">
        <title>The deep terrestrial virosphere.</title>
        <authorList>
            <person name="Holmfeldt K."/>
            <person name="Nilsson E."/>
            <person name="Simone D."/>
            <person name="Lopez-Fernandez M."/>
            <person name="Wu X."/>
            <person name="de Brujin I."/>
            <person name="Lundin D."/>
            <person name="Andersson A."/>
            <person name="Bertilsson S."/>
            <person name="Dopson M."/>
        </authorList>
    </citation>
    <scope>NUCLEOTIDE SEQUENCE</scope>
    <source>
        <strain evidence="1">MM415A02626</strain>
    </source>
</reference>
<organism evidence="1">
    <name type="scientific">viral metagenome</name>
    <dbReference type="NCBI Taxonomy" id="1070528"/>
    <lineage>
        <taxon>unclassified sequences</taxon>
        <taxon>metagenomes</taxon>
        <taxon>organismal metagenomes</taxon>
    </lineage>
</organism>